<evidence type="ECO:0000313" key="1">
    <source>
        <dbReference type="EMBL" id="KKL55541.1"/>
    </source>
</evidence>
<name>A0A0F9DP30_9ZZZZ</name>
<reference evidence="1" key="1">
    <citation type="journal article" date="2015" name="Nature">
        <title>Complex archaea that bridge the gap between prokaryotes and eukaryotes.</title>
        <authorList>
            <person name="Spang A."/>
            <person name="Saw J.H."/>
            <person name="Jorgensen S.L."/>
            <person name="Zaremba-Niedzwiedzka K."/>
            <person name="Martijn J."/>
            <person name="Lind A.E."/>
            <person name="van Eijk R."/>
            <person name="Schleper C."/>
            <person name="Guy L."/>
            <person name="Ettema T.J."/>
        </authorList>
    </citation>
    <scope>NUCLEOTIDE SEQUENCE</scope>
</reference>
<dbReference type="EMBL" id="LAZR01030804">
    <property type="protein sequence ID" value="KKL55541.1"/>
    <property type="molecule type" value="Genomic_DNA"/>
</dbReference>
<gene>
    <name evidence="1" type="ORF">LCGC14_2254340</name>
</gene>
<comment type="caution">
    <text evidence="1">The sequence shown here is derived from an EMBL/GenBank/DDBJ whole genome shotgun (WGS) entry which is preliminary data.</text>
</comment>
<dbReference type="AlphaFoldDB" id="A0A0F9DP30"/>
<organism evidence="1">
    <name type="scientific">marine sediment metagenome</name>
    <dbReference type="NCBI Taxonomy" id="412755"/>
    <lineage>
        <taxon>unclassified sequences</taxon>
        <taxon>metagenomes</taxon>
        <taxon>ecological metagenomes</taxon>
    </lineage>
</organism>
<protein>
    <submittedName>
        <fullName evidence="1">Uncharacterized protein</fullName>
    </submittedName>
</protein>
<feature type="non-terminal residue" evidence="1">
    <location>
        <position position="36"/>
    </location>
</feature>
<accession>A0A0F9DP30</accession>
<proteinExistence type="predicted"/>
<sequence>MIQMQTELNVVTNLFVCKHVEVDGISLTPMQKSRGE</sequence>